<keyword evidence="1" id="KW-0175">Coiled coil</keyword>
<accession>A0ABR4N1H8</accession>
<feature type="compositionally biased region" description="Basic residues" evidence="2">
    <location>
        <begin position="87"/>
        <end position="98"/>
    </location>
</feature>
<feature type="region of interest" description="Disordered" evidence="2">
    <location>
        <begin position="198"/>
        <end position="219"/>
    </location>
</feature>
<feature type="region of interest" description="Disordered" evidence="2">
    <location>
        <begin position="74"/>
        <end position="114"/>
    </location>
</feature>
<feature type="compositionally biased region" description="Polar residues" evidence="2">
    <location>
        <begin position="198"/>
        <end position="209"/>
    </location>
</feature>
<gene>
    <name evidence="3" type="ORF">HK105_207184</name>
</gene>
<evidence type="ECO:0000256" key="2">
    <source>
        <dbReference type="SAM" id="MobiDB-lite"/>
    </source>
</evidence>
<feature type="compositionally biased region" description="Low complexity" evidence="2">
    <location>
        <begin position="360"/>
        <end position="381"/>
    </location>
</feature>
<feature type="region of interest" description="Disordered" evidence="2">
    <location>
        <begin position="1"/>
        <end position="47"/>
    </location>
</feature>
<name>A0ABR4N1H8_9FUNG</name>
<feature type="compositionally biased region" description="Basic and acidic residues" evidence="2">
    <location>
        <begin position="382"/>
        <end position="392"/>
    </location>
</feature>
<feature type="region of interest" description="Disordered" evidence="2">
    <location>
        <begin position="360"/>
        <end position="392"/>
    </location>
</feature>
<dbReference type="Proteomes" id="UP001527925">
    <property type="component" value="Unassembled WGS sequence"/>
</dbReference>
<comment type="caution">
    <text evidence="3">The sequence shown here is derived from an EMBL/GenBank/DDBJ whole genome shotgun (WGS) entry which is preliminary data.</text>
</comment>
<protein>
    <submittedName>
        <fullName evidence="3">Uncharacterized protein</fullName>
    </submittedName>
</protein>
<evidence type="ECO:0000256" key="1">
    <source>
        <dbReference type="SAM" id="Coils"/>
    </source>
</evidence>
<dbReference type="PANTHER" id="PTHR14778">
    <property type="entry name" value="KINETOCHORE-ASSOCIATED PROTEIN DSN1 HOMOLOG"/>
    <property type="match status" value="1"/>
</dbReference>
<reference evidence="3 4" key="1">
    <citation type="submission" date="2023-09" db="EMBL/GenBank/DDBJ databases">
        <title>Pangenome analysis of Batrachochytrium dendrobatidis and related Chytrids.</title>
        <authorList>
            <person name="Yacoub M.N."/>
            <person name="Stajich J.E."/>
            <person name="James T.Y."/>
        </authorList>
    </citation>
    <scope>NUCLEOTIDE SEQUENCE [LARGE SCALE GENOMIC DNA]</scope>
    <source>
        <strain evidence="3 4">JEL0888</strain>
    </source>
</reference>
<dbReference type="EMBL" id="JADGIZ020000048">
    <property type="protein sequence ID" value="KAL2913306.1"/>
    <property type="molecule type" value="Genomic_DNA"/>
</dbReference>
<proteinExistence type="predicted"/>
<keyword evidence="4" id="KW-1185">Reference proteome</keyword>
<sequence>MTPLDKGFVFTVKRRKDQGAAGAPLAPPPQASAPAGEAWPDGHHAASAPLAKKLASSGVVDMDVPLPVADTPRIVRNRQMREDGERRRRSSIGMRGKRISSALGDGDLPGLPHETIPSSEYYRLTDAEQSDPVRMRQLLVWCAQKAMEEMPSRMSSSSTSTDRIVREIQLEVIKGLHDKSINVSWYQRPAFARIAQTNENEGSSDTAPSQAGKRPHPLNVENAKKIETFNRQREAYEAEEAEWQEILAKHEKEHSILRSAKENKAVISYDLADIEPYLTPTFVSHVQHSTLPAELNEFAESMRKDLLLDDTIYHAKTASDMLSESCEATYSRMLQAFEMRDTAEAKLVDPADLLGLLSAAPKSAPSAGPATSGQPGAAGSGKAKDAADSSRA</sequence>
<organism evidence="3 4">
    <name type="scientific">Polyrhizophydium stewartii</name>
    <dbReference type="NCBI Taxonomy" id="2732419"/>
    <lineage>
        <taxon>Eukaryota</taxon>
        <taxon>Fungi</taxon>
        <taxon>Fungi incertae sedis</taxon>
        <taxon>Chytridiomycota</taxon>
        <taxon>Chytridiomycota incertae sedis</taxon>
        <taxon>Chytridiomycetes</taxon>
        <taxon>Rhizophydiales</taxon>
        <taxon>Rhizophydiales incertae sedis</taxon>
        <taxon>Polyrhizophydium</taxon>
    </lineage>
</organism>
<dbReference type="InterPro" id="IPR013218">
    <property type="entry name" value="Dsn1/Mis13"/>
</dbReference>
<evidence type="ECO:0000313" key="3">
    <source>
        <dbReference type="EMBL" id="KAL2913306.1"/>
    </source>
</evidence>
<feature type="coiled-coil region" evidence="1">
    <location>
        <begin position="226"/>
        <end position="253"/>
    </location>
</feature>
<evidence type="ECO:0000313" key="4">
    <source>
        <dbReference type="Proteomes" id="UP001527925"/>
    </source>
</evidence>
<dbReference type="Pfam" id="PF08202">
    <property type="entry name" value="MIS13"/>
    <property type="match status" value="1"/>
</dbReference>
<dbReference type="PANTHER" id="PTHR14778:SF2">
    <property type="entry name" value="KINETOCHORE-ASSOCIATED PROTEIN DSN1 HOMOLOG"/>
    <property type="match status" value="1"/>
</dbReference>